<dbReference type="PROSITE" id="PS00211">
    <property type="entry name" value="ABC_TRANSPORTER_1"/>
    <property type="match status" value="1"/>
</dbReference>
<keyword evidence="6 10" id="KW-0067">ATP-binding</keyword>
<accession>A0A5C0SJG4</accession>
<comment type="subcellular location">
    <subcellularLocation>
        <location evidence="1">Cell membrane</location>
        <topology evidence="1">Peripheral membrane protein</topology>
    </subcellularLocation>
</comment>
<dbReference type="Gene3D" id="3.40.50.300">
    <property type="entry name" value="P-loop containing nucleotide triphosphate hydrolases"/>
    <property type="match status" value="1"/>
</dbReference>
<dbReference type="EMBL" id="CP042243">
    <property type="protein sequence ID" value="QEK13368.1"/>
    <property type="molecule type" value="Genomic_DNA"/>
</dbReference>
<dbReference type="InterPro" id="IPR003593">
    <property type="entry name" value="AAA+_ATPase"/>
</dbReference>
<keyword evidence="8" id="KW-0472">Membrane</keyword>
<dbReference type="Pfam" id="PF00005">
    <property type="entry name" value="ABC_tran"/>
    <property type="match status" value="1"/>
</dbReference>
<dbReference type="PROSITE" id="PS50893">
    <property type="entry name" value="ABC_TRANSPORTER_2"/>
    <property type="match status" value="1"/>
</dbReference>
<protein>
    <submittedName>
        <fullName evidence="10">ABC transporter ATP-binding protein</fullName>
    </submittedName>
</protein>
<evidence type="ECO:0000313" key="11">
    <source>
        <dbReference type="Proteomes" id="UP000324646"/>
    </source>
</evidence>
<keyword evidence="7" id="KW-1278">Translocase</keyword>
<reference evidence="10 11" key="1">
    <citation type="submission" date="2019-07" db="EMBL/GenBank/DDBJ databases">
        <title>Complete genome of Crassaminicella thermophila SY095.</title>
        <authorList>
            <person name="Li X."/>
        </authorList>
    </citation>
    <scope>NUCLEOTIDE SEQUENCE [LARGE SCALE GENOMIC DNA]</scope>
    <source>
        <strain evidence="10 11">SY095</strain>
    </source>
</reference>
<dbReference type="AlphaFoldDB" id="A0A5C0SJG4"/>
<evidence type="ECO:0000256" key="1">
    <source>
        <dbReference type="ARBA" id="ARBA00004202"/>
    </source>
</evidence>
<dbReference type="CDD" id="cd03225">
    <property type="entry name" value="ABC_cobalt_CbiO_domain1"/>
    <property type="match status" value="1"/>
</dbReference>
<dbReference type="InterPro" id="IPR003439">
    <property type="entry name" value="ABC_transporter-like_ATP-bd"/>
</dbReference>
<dbReference type="GO" id="GO:0043190">
    <property type="term" value="C:ATP-binding cassette (ABC) transporter complex"/>
    <property type="evidence" value="ECO:0007669"/>
    <property type="project" value="TreeGrafter"/>
</dbReference>
<dbReference type="InterPro" id="IPR017871">
    <property type="entry name" value="ABC_transporter-like_CS"/>
</dbReference>
<keyword evidence="11" id="KW-1185">Reference proteome</keyword>
<keyword evidence="5" id="KW-0547">Nucleotide-binding</keyword>
<dbReference type="KEGG" id="crs:FQB35_14420"/>
<dbReference type="SUPFAM" id="SSF52540">
    <property type="entry name" value="P-loop containing nucleoside triphosphate hydrolases"/>
    <property type="match status" value="1"/>
</dbReference>
<dbReference type="InterPro" id="IPR015856">
    <property type="entry name" value="ABC_transpr_CbiO/EcfA_su"/>
</dbReference>
<name>A0A5C0SJG4_CRATE</name>
<evidence type="ECO:0000256" key="8">
    <source>
        <dbReference type="ARBA" id="ARBA00023136"/>
    </source>
</evidence>
<dbReference type="GO" id="GO:0042626">
    <property type="term" value="F:ATPase-coupled transmembrane transporter activity"/>
    <property type="evidence" value="ECO:0007669"/>
    <property type="project" value="TreeGrafter"/>
</dbReference>
<dbReference type="GO" id="GO:0016887">
    <property type="term" value="F:ATP hydrolysis activity"/>
    <property type="evidence" value="ECO:0007669"/>
    <property type="project" value="InterPro"/>
</dbReference>
<dbReference type="FunFam" id="3.40.50.300:FF:000224">
    <property type="entry name" value="Energy-coupling factor transporter ATP-binding protein EcfA"/>
    <property type="match status" value="1"/>
</dbReference>
<dbReference type="Proteomes" id="UP000324646">
    <property type="component" value="Chromosome"/>
</dbReference>
<dbReference type="PANTHER" id="PTHR43553">
    <property type="entry name" value="HEAVY METAL TRANSPORTER"/>
    <property type="match status" value="1"/>
</dbReference>
<gene>
    <name evidence="10" type="ORF">FQB35_14420</name>
</gene>
<evidence type="ECO:0000256" key="4">
    <source>
        <dbReference type="ARBA" id="ARBA00022475"/>
    </source>
</evidence>
<dbReference type="PANTHER" id="PTHR43553:SF24">
    <property type="entry name" value="ENERGY-COUPLING FACTOR TRANSPORTER ATP-BINDING PROTEIN ECFA1"/>
    <property type="match status" value="1"/>
</dbReference>
<evidence type="ECO:0000256" key="3">
    <source>
        <dbReference type="ARBA" id="ARBA00022448"/>
    </source>
</evidence>
<evidence type="ECO:0000256" key="5">
    <source>
        <dbReference type="ARBA" id="ARBA00022741"/>
    </source>
</evidence>
<feature type="domain" description="ABC transporter" evidence="9">
    <location>
        <begin position="9"/>
        <end position="237"/>
    </location>
</feature>
<evidence type="ECO:0000259" key="9">
    <source>
        <dbReference type="PROSITE" id="PS50893"/>
    </source>
</evidence>
<evidence type="ECO:0000256" key="6">
    <source>
        <dbReference type="ARBA" id="ARBA00022840"/>
    </source>
</evidence>
<keyword evidence="4" id="KW-1003">Cell membrane</keyword>
<comment type="similarity">
    <text evidence="2">Belongs to the ABC transporter superfamily.</text>
</comment>
<dbReference type="OrthoDB" id="9784332at2"/>
<dbReference type="InterPro" id="IPR027417">
    <property type="entry name" value="P-loop_NTPase"/>
</dbReference>
<keyword evidence="3" id="KW-0813">Transport</keyword>
<evidence type="ECO:0000313" key="10">
    <source>
        <dbReference type="EMBL" id="QEK13368.1"/>
    </source>
</evidence>
<organism evidence="10 11">
    <name type="scientific">Crassaminicella thermophila</name>
    <dbReference type="NCBI Taxonomy" id="2599308"/>
    <lineage>
        <taxon>Bacteria</taxon>
        <taxon>Bacillati</taxon>
        <taxon>Bacillota</taxon>
        <taxon>Clostridia</taxon>
        <taxon>Eubacteriales</taxon>
        <taxon>Clostridiaceae</taxon>
        <taxon>Crassaminicella</taxon>
    </lineage>
</organism>
<sequence>MFWEDKMVVEMNQVTFSYDKKDPVIKELSLKIYEGDRLGIVGPNGAGKTTLFFLMAGVEKPNYGNVYLFGEKVLHKRFYPQLGMVFQNTDDQLFHPSVWDDIAFGPRNMGLSEDMVRNRVEDALKILEISYLKDRLIHQLSGGEKRLVSIAGILAMGSDFVIYDEPTSNLDMYHRRKLIDFLKKSKEKALIVASHDLEFVLEVCNRVIIFDKGCIVADGAPKDILSNKVLMEKHSLEVPYSLR</sequence>
<evidence type="ECO:0000256" key="7">
    <source>
        <dbReference type="ARBA" id="ARBA00022967"/>
    </source>
</evidence>
<proteinExistence type="inferred from homology"/>
<dbReference type="InterPro" id="IPR050095">
    <property type="entry name" value="ECF_ABC_transporter_ATP-bd"/>
</dbReference>
<dbReference type="SMART" id="SM00382">
    <property type="entry name" value="AAA"/>
    <property type="match status" value="1"/>
</dbReference>
<dbReference type="GO" id="GO:0005524">
    <property type="term" value="F:ATP binding"/>
    <property type="evidence" value="ECO:0007669"/>
    <property type="project" value="UniProtKB-KW"/>
</dbReference>
<evidence type="ECO:0000256" key="2">
    <source>
        <dbReference type="ARBA" id="ARBA00005417"/>
    </source>
</evidence>